<evidence type="ECO:0000313" key="1">
    <source>
        <dbReference type="EMBL" id="CAD7410262.1"/>
    </source>
</evidence>
<name>A0A7R9D8V7_TIMPO</name>
<dbReference type="EMBL" id="OD004638">
    <property type="protein sequence ID" value="CAD7410262.1"/>
    <property type="molecule type" value="Genomic_DNA"/>
</dbReference>
<reference evidence="1" key="1">
    <citation type="submission" date="2020-11" db="EMBL/GenBank/DDBJ databases">
        <authorList>
            <person name="Tran Van P."/>
        </authorList>
    </citation>
    <scope>NUCLEOTIDE SEQUENCE</scope>
</reference>
<proteinExistence type="predicted"/>
<protein>
    <submittedName>
        <fullName evidence="1">Uncharacterized protein</fullName>
    </submittedName>
</protein>
<accession>A0A7R9D8V7</accession>
<organism evidence="1">
    <name type="scientific">Timema poppense</name>
    <name type="common">Walking stick</name>
    <dbReference type="NCBI Taxonomy" id="170557"/>
    <lineage>
        <taxon>Eukaryota</taxon>
        <taxon>Metazoa</taxon>
        <taxon>Ecdysozoa</taxon>
        <taxon>Arthropoda</taxon>
        <taxon>Hexapoda</taxon>
        <taxon>Insecta</taxon>
        <taxon>Pterygota</taxon>
        <taxon>Neoptera</taxon>
        <taxon>Polyneoptera</taxon>
        <taxon>Phasmatodea</taxon>
        <taxon>Timematodea</taxon>
        <taxon>Timematoidea</taxon>
        <taxon>Timematidae</taxon>
        <taxon>Timema</taxon>
    </lineage>
</organism>
<dbReference type="AlphaFoldDB" id="A0A7R9D8V7"/>
<sequence>MPEFSQKELHRDRMCLKRRLEMIGVAIEARNRSMHFKKHPYKPLWWPHGLTRYSGSRLDYRRQGDQAYIAFGCTEEQCILGCEGIQPIFLREHLFADMFWTITFITALSLVPHGIRTDAVDKRHVSVRDTCELLERQTFLAVG</sequence>
<gene>
    <name evidence="1" type="ORF">TPSB3V08_LOCUS7261</name>
</gene>